<sequence length="142" mass="14857">MKNKTSKWLKWKIGAVGLLGLVLLFHEVKSSAAFQQAYAHASPNKEQPTASTQDHQDGVMKEWRQNRQEGSSMDNSAPSSRKHRQSANAAPRNDASLNGGSGFGSSSGGTGSSSRSGDSSSGGSMNPGSSSTTTPNTRTGRS</sequence>
<dbReference type="EMBL" id="NMQW01000015">
    <property type="protein sequence ID" value="OXM86338.1"/>
    <property type="molecule type" value="Genomic_DNA"/>
</dbReference>
<dbReference type="AlphaFoldDB" id="A0A229USD0"/>
<feature type="compositionally biased region" description="Polar residues" evidence="1">
    <location>
        <begin position="68"/>
        <end position="79"/>
    </location>
</feature>
<name>A0A229USD0_9BACL</name>
<evidence type="ECO:0000313" key="3">
    <source>
        <dbReference type="Proteomes" id="UP000215509"/>
    </source>
</evidence>
<dbReference type="OrthoDB" id="2632051at2"/>
<dbReference type="Proteomes" id="UP000215509">
    <property type="component" value="Unassembled WGS sequence"/>
</dbReference>
<feature type="region of interest" description="Disordered" evidence="1">
    <location>
        <begin position="38"/>
        <end position="142"/>
    </location>
</feature>
<feature type="compositionally biased region" description="Basic and acidic residues" evidence="1">
    <location>
        <begin position="54"/>
        <end position="67"/>
    </location>
</feature>
<feature type="compositionally biased region" description="Polar residues" evidence="1">
    <location>
        <begin position="44"/>
        <end position="53"/>
    </location>
</feature>
<feature type="compositionally biased region" description="Gly residues" evidence="1">
    <location>
        <begin position="99"/>
        <end position="111"/>
    </location>
</feature>
<accession>A0A229USD0</accession>
<proteinExistence type="predicted"/>
<evidence type="ECO:0000256" key="1">
    <source>
        <dbReference type="SAM" id="MobiDB-lite"/>
    </source>
</evidence>
<dbReference type="RefSeq" id="WP_094014796.1">
    <property type="nucleotide sequence ID" value="NZ_NMQW01000015.1"/>
</dbReference>
<organism evidence="2 3">
    <name type="scientific">Paenibacillus rigui</name>
    <dbReference type="NCBI Taxonomy" id="554312"/>
    <lineage>
        <taxon>Bacteria</taxon>
        <taxon>Bacillati</taxon>
        <taxon>Bacillota</taxon>
        <taxon>Bacilli</taxon>
        <taxon>Bacillales</taxon>
        <taxon>Paenibacillaceae</taxon>
        <taxon>Paenibacillus</taxon>
    </lineage>
</organism>
<protein>
    <submittedName>
        <fullName evidence="2">Uncharacterized protein</fullName>
    </submittedName>
</protein>
<feature type="compositionally biased region" description="Low complexity" evidence="1">
    <location>
        <begin position="112"/>
        <end position="142"/>
    </location>
</feature>
<reference evidence="2 3" key="1">
    <citation type="submission" date="2017-07" db="EMBL/GenBank/DDBJ databases">
        <title>Genome sequencing and assembly of Paenibacillus rigui.</title>
        <authorList>
            <person name="Mayilraj S."/>
        </authorList>
    </citation>
    <scope>NUCLEOTIDE SEQUENCE [LARGE SCALE GENOMIC DNA]</scope>
    <source>
        <strain evidence="2 3">JCM 16352</strain>
    </source>
</reference>
<comment type="caution">
    <text evidence="2">The sequence shown here is derived from an EMBL/GenBank/DDBJ whole genome shotgun (WGS) entry which is preliminary data.</text>
</comment>
<gene>
    <name evidence="2" type="ORF">CF651_10415</name>
</gene>
<keyword evidence="3" id="KW-1185">Reference proteome</keyword>
<evidence type="ECO:0000313" key="2">
    <source>
        <dbReference type="EMBL" id="OXM86338.1"/>
    </source>
</evidence>